<gene>
    <name evidence="4" type="ORF">GSCOC_T00028011001</name>
</gene>
<accession>A0A068UK24</accession>
<evidence type="ECO:0000313" key="5">
    <source>
        <dbReference type="Proteomes" id="UP000295252"/>
    </source>
</evidence>
<dbReference type="InterPro" id="IPR011032">
    <property type="entry name" value="GroES-like_sf"/>
</dbReference>
<dbReference type="SUPFAM" id="SSF50129">
    <property type="entry name" value="GroES-like"/>
    <property type="match status" value="1"/>
</dbReference>
<keyword evidence="1" id="KW-0479">Metal-binding</keyword>
<dbReference type="PhylomeDB" id="A0A068UK24"/>
<keyword evidence="3" id="KW-0560">Oxidoreductase</keyword>
<name>A0A068UK24_COFCA</name>
<keyword evidence="5" id="KW-1185">Reference proteome</keyword>
<proteinExistence type="predicted"/>
<organism evidence="4 5">
    <name type="scientific">Coffea canephora</name>
    <name type="common">Robusta coffee</name>
    <dbReference type="NCBI Taxonomy" id="49390"/>
    <lineage>
        <taxon>Eukaryota</taxon>
        <taxon>Viridiplantae</taxon>
        <taxon>Streptophyta</taxon>
        <taxon>Embryophyta</taxon>
        <taxon>Tracheophyta</taxon>
        <taxon>Spermatophyta</taxon>
        <taxon>Magnoliopsida</taxon>
        <taxon>eudicotyledons</taxon>
        <taxon>Gunneridae</taxon>
        <taxon>Pentapetalae</taxon>
        <taxon>asterids</taxon>
        <taxon>lamiids</taxon>
        <taxon>Gentianales</taxon>
        <taxon>Rubiaceae</taxon>
        <taxon>Ixoroideae</taxon>
        <taxon>Gardenieae complex</taxon>
        <taxon>Bertiereae - Coffeeae clade</taxon>
        <taxon>Coffeeae</taxon>
        <taxon>Coffea</taxon>
    </lineage>
</organism>
<evidence type="ECO:0000256" key="3">
    <source>
        <dbReference type="ARBA" id="ARBA00023002"/>
    </source>
</evidence>
<dbReference type="EMBL" id="HG739119">
    <property type="protein sequence ID" value="CDP08885.1"/>
    <property type="molecule type" value="Genomic_DNA"/>
</dbReference>
<dbReference type="Gene3D" id="3.90.180.10">
    <property type="entry name" value="Medium-chain alcohol dehydrogenases, catalytic domain"/>
    <property type="match status" value="1"/>
</dbReference>
<dbReference type="AlphaFoldDB" id="A0A068UK24"/>
<sequence length="174" mass="19048">MTFASDHEDCLGCAARDPSGVLSPCKFSRRAIGREDVSLDIAYCGVCYADVVRTRNKTGYARYPARHEITGIARQVGSHVKRFKTVLTFDGIDADGTVTKGGCSSYIVVHERQVNTAAKDFYKFGKAERVKIGGTFALIWDSCLFTNDATQPGKSLGVIWLGGLAQAYPRKKKQ</sequence>
<dbReference type="GO" id="GO:0016616">
    <property type="term" value="F:oxidoreductase activity, acting on the CH-OH group of donors, NAD or NADP as acceptor"/>
    <property type="evidence" value="ECO:0007669"/>
    <property type="project" value="InterPro"/>
</dbReference>
<keyword evidence="2" id="KW-0862">Zinc</keyword>
<dbReference type="GO" id="GO:0046872">
    <property type="term" value="F:metal ion binding"/>
    <property type="evidence" value="ECO:0007669"/>
    <property type="project" value="UniProtKB-KW"/>
</dbReference>
<evidence type="ECO:0000256" key="1">
    <source>
        <dbReference type="ARBA" id="ARBA00022723"/>
    </source>
</evidence>
<evidence type="ECO:0000256" key="2">
    <source>
        <dbReference type="ARBA" id="ARBA00022833"/>
    </source>
</evidence>
<dbReference type="Proteomes" id="UP000295252">
    <property type="component" value="Chromosome IV"/>
</dbReference>
<dbReference type="Gramene" id="CDP08885">
    <property type="protein sequence ID" value="CDP08885"/>
    <property type="gene ID" value="GSCOC_T00028011001"/>
</dbReference>
<dbReference type="STRING" id="49390.A0A068UK24"/>
<reference evidence="5" key="1">
    <citation type="journal article" date="2014" name="Science">
        <title>The coffee genome provides insight into the convergent evolution of caffeine biosynthesis.</title>
        <authorList>
            <person name="Denoeud F."/>
            <person name="Carretero-Paulet L."/>
            <person name="Dereeper A."/>
            <person name="Droc G."/>
            <person name="Guyot R."/>
            <person name="Pietrella M."/>
            <person name="Zheng C."/>
            <person name="Alberti A."/>
            <person name="Anthony F."/>
            <person name="Aprea G."/>
            <person name="Aury J.M."/>
            <person name="Bento P."/>
            <person name="Bernard M."/>
            <person name="Bocs S."/>
            <person name="Campa C."/>
            <person name="Cenci A."/>
            <person name="Combes M.C."/>
            <person name="Crouzillat D."/>
            <person name="Da Silva C."/>
            <person name="Daddiego L."/>
            <person name="De Bellis F."/>
            <person name="Dussert S."/>
            <person name="Garsmeur O."/>
            <person name="Gayraud T."/>
            <person name="Guignon V."/>
            <person name="Jahn K."/>
            <person name="Jamilloux V."/>
            <person name="Joet T."/>
            <person name="Labadie K."/>
            <person name="Lan T."/>
            <person name="Leclercq J."/>
            <person name="Lepelley M."/>
            <person name="Leroy T."/>
            <person name="Li L.T."/>
            <person name="Librado P."/>
            <person name="Lopez L."/>
            <person name="Munoz A."/>
            <person name="Noel B."/>
            <person name="Pallavicini A."/>
            <person name="Perrotta G."/>
            <person name="Poncet V."/>
            <person name="Pot D."/>
            <person name="Priyono X."/>
            <person name="Rigoreau M."/>
            <person name="Rouard M."/>
            <person name="Rozas J."/>
            <person name="Tranchant-Dubreuil C."/>
            <person name="VanBuren R."/>
            <person name="Zhang Q."/>
            <person name="Andrade A.C."/>
            <person name="Argout X."/>
            <person name="Bertrand B."/>
            <person name="de Kochko A."/>
            <person name="Graziosi G."/>
            <person name="Henry R.J."/>
            <person name="Jayarama X."/>
            <person name="Ming R."/>
            <person name="Nagai C."/>
            <person name="Rounsley S."/>
            <person name="Sankoff D."/>
            <person name="Giuliano G."/>
            <person name="Albert V.A."/>
            <person name="Wincker P."/>
            <person name="Lashermes P."/>
        </authorList>
    </citation>
    <scope>NUCLEOTIDE SEQUENCE [LARGE SCALE GENOMIC DNA]</scope>
    <source>
        <strain evidence="5">cv. DH200-94</strain>
    </source>
</reference>
<protein>
    <submittedName>
        <fullName evidence="4">Uncharacterized protein</fullName>
    </submittedName>
</protein>
<dbReference type="InterPro" id="IPR047109">
    <property type="entry name" value="CAD-like"/>
</dbReference>
<dbReference type="InParanoid" id="A0A068UK24"/>
<dbReference type="PANTHER" id="PTHR42683">
    <property type="entry name" value="ALDEHYDE REDUCTASE"/>
    <property type="match status" value="1"/>
</dbReference>
<evidence type="ECO:0000313" key="4">
    <source>
        <dbReference type="EMBL" id="CDP08885.1"/>
    </source>
</evidence>